<evidence type="ECO:0000256" key="2">
    <source>
        <dbReference type="ARBA" id="ARBA00004651"/>
    </source>
</evidence>
<keyword evidence="12" id="KW-0812">Transmembrane</keyword>
<dbReference type="InterPro" id="IPR003594">
    <property type="entry name" value="HATPase_dom"/>
</dbReference>
<dbReference type="Proteomes" id="UP000678228">
    <property type="component" value="Unassembled WGS sequence"/>
</dbReference>
<dbReference type="InterPro" id="IPR036890">
    <property type="entry name" value="HATPase_C_sf"/>
</dbReference>
<feature type="domain" description="Histidine kinase" evidence="13">
    <location>
        <begin position="390"/>
        <end position="594"/>
    </location>
</feature>
<evidence type="ECO:0000313" key="16">
    <source>
        <dbReference type="Proteomes" id="UP000678228"/>
    </source>
</evidence>
<dbReference type="InterPro" id="IPR003661">
    <property type="entry name" value="HisK_dim/P_dom"/>
</dbReference>
<evidence type="ECO:0000259" key="13">
    <source>
        <dbReference type="PROSITE" id="PS50109"/>
    </source>
</evidence>
<dbReference type="RefSeq" id="WP_210596067.1">
    <property type="nucleotide sequence ID" value="NZ_JAGKSQ010000002.1"/>
</dbReference>
<reference evidence="15" key="1">
    <citation type="submission" date="2021-03" db="EMBL/GenBank/DDBJ databases">
        <title>Bacillus suaedae sp. nov., isolated from Suaeda aralocaspica.</title>
        <authorList>
            <person name="Lei R.F.R."/>
        </authorList>
    </citation>
    <scope>NUCLEOTIDE SEQUENCE</scope>
    <source>
        <strain evidence="15">YZJH907-2</strain>
    </source>
</reference>
<dbReference type="GO" id="GO:0000155">
    <property type="term" value="F:phosphorelay sensor kinase activity"/>
    <property type="evidence" value="ECO:0007669"/>
    <property type="project" value="InterPro"/>
</dbReference>
<comment type="catalytic activity">
    <reaction evidence="1">
        <text>ATP + protein L-histidine = ADP + protein N-phospho-L-histidine.</text>
        <dbReference type="EC" id="2.7.13.3"/>
    </reaction>
</comment>
<dbReference type="InterPro" id="IPR036097">
    <property type="entry name" value="HisK_dim/P_sf"/>
</dbReference>
<evidence type="ECO:0000256" key="1">
    <source>
        <dbReference type="ARBA" id="ARBA00000085"/>
    </source>
</evidence>
<sequence>MISFLKQLSIRSKILSVLLLITLLLSGFSLILVQSISDVNQVSLTIRDEHVPSIVWLTHTETELIEKEQFVRNGIVSDFCCQFIDGYNELEEQIDISVPSSLNAITREVELLDFFINNEVQGFLSLGDIEAAKRILDKYYLPRLLSLKEDLNNEKQLAYTSIQENTHEFTNIIESSLSLLVILTIGAIILSIYFSYRTSAGLTLPIENLIHKVNRIAKGEYGLTISDSEKQFELKQLTTSINQMSLRLKESFETILIDKTYREQILNSLPVGIITIDDKTDELFLNHSAKYLLHGSEEQIRSIDTIPVPCVNKDFWSILSSKKICENVRVTYQSDLENHKLLVSQSKLRDQHNEVIGRTFYFVDITETEKLENRIHQTEKLALVGEMAAGAAHEIRNPLAVIQGFLMLMNQNIDSDQQEMYRMPLLMKELERINFIIEEMLLLAKPGAPLLKLTYLEDVMKDILPLIRESSEGENVNITVDLKRVPLLLDAKQMKQVLYNLVRNSSESMNFQGDIQIYAKVGTDYEIYIEDQGSGISADKQATIFEPFSTTKESGTGLGLTIVKRIIENHNGQIDLISSSNKGTVFCIKLPIANEKK</sequence>
<dbReference type="Pfam" id="PF02518">
    <property type="entry name" value="HATPase_c"/>
    <property type="match status" value="1"/>
</dbReference>
<comment type="subcellular location">
    <subcellularLocation>
        <location evidence="2">Cell membrane</location>
        <topology evidence="2">Multi-pass membrane protein</topology>
    </subcellularLocation>
</comment>
<keyword evidence="4" id="KW-1003">Cell membrane</keyword>
<dbReference type="Gene3D" id="3.30.450.20">
    <property type="entry name" value="PAS domain"/>
    <property type="match status" value="1"/>
</dbReference>
<dbReference type="GO" id="GO:0005524">
    <property type="term" value="F:ATP binding"/>
    <property type="evidence" value="ECO:0007669"/>
    <property type="project" value="UniProtKB-KW"/>
</dbReference>
<keyword evidence="6" id="KW-0808">Transferase</keyword>
<dbReference type="GO" id="GO:0005886">
    <property type="term" value="C:plasma membrane"/>
    <property type="evidence" value="ECO:0007669"/>
    <property type="project" value="UniProtKB-SubCell"/>
</dbReference>
<protein>
    <recommendedName>
        <fullName evidence="3">histidine kinase</fullName>
        <ecNumber evidence="3">2.7.13.3</ecNumber>
    </recommendedName>
</protein>
<dbReference type="Pfam" id="PF00512">
    <property type="entry name" value="HisKA"/>
    <property type="match status" value="1"/>
</dbReference>
<dbReference type="InterPro" id="IPR003660">
    <property type="entry name" value="HAMP_dom"/>
</dbReference>
<dbReference type="Gene3D" id="1.10.287.130">
    <property type="match status" value="1"/>
</dbReference>
<evidence type="ECO:0000256" key="9">
    <source>
        <dbReference type="ARBA" id="ARBA00022840"/>
    </source>
</evidence>
<keyword evidence="8 15" id="KW-0418">Kinase</keyword>
<evidence type="ECO:0000313" key="15">
    <source>
        <dbReference type="EMBL" id="MBP3950422.1"/>
    </source>
</evidence>
<evidence type="ECO:0000256" key="10">
    <source>
        <dbReference type="ARBA" id="ARBA00023012"/>
    </source>
</evidence>
<keyword evidence="7" id="KW-0547">Nucleotide-binding</keyword>
<dbReference type="SUPFAM" id="SSF47384">
    <property type="entry name" value="Homodimeric domain of signal transducing histidine kinase"/>
    <property type="match status" value="1"/>
</dbReference>
<comment type="caution">
    <text evidence="15">The sequence shown here is derived from an EMBL/GenBank/DDBJ whole genome shotgun (WGS) entry which is preliminary data.</text>
</comment>
<dbReference type="SMART" id="SM00388">
    <property type="entry name" value="HisKA"/>
    <property type="match status" value="1"/>
</dbReference>
<keyword evidence="16" id="KW-1185">Reference proteome</keyword>
<dbReference type="InterPro" id="IPR004358">
    <property type="entry name" value="Sig_transdc_His_kin-like_C"/>
</dbReference>
<dbReference type="CDD" id="cd00082">
    <property type="entry name" value="HisKA"/>
    <property type="match status" value="1"/>
</dbReference>
<evidence type="ECO:0000256" key="6">
    <source>
        <dbReference type="ARBA" id="ARBA00022679"/>
    </source>
</evidence>
<dbReference type="GO" id="GO:0006355">
    <property type="term" value="P:regulation of DNA-templated transcription"/>
    <property type="evidence" value="ECO:0007669"/>
    <property type="project" value="InterPro"/>
</dbReference>
<evidence type="ECO:0000256" key="7">
    <source>
        <dbReference type="ARBA" id="ARBA00022741"/>
    </source>
</evidence>
<dbReference type="EMBL" id="JAGKSQ010000002">
    <property type="protein sequence ID" value="MBP3950422.1"/>
    <property type="molecule type" value="Genomic_DNA"/>
</dbReference>
<gene>
    <name evidence="15" type="ORF">J7W16_04700</name>
</gene>
<name>A0A940WU03_9BACI</name>
<dbReference type="SUPFAM" id="SSF55874">
    <property type="entry name" value="ATPase domain of HSP90 chaperone/DNA topoisomerase II/histidine kinase"/>
    <property type="match status" value="1"/>
</dbReference>
<keyword evidence="9" id="KW-0067">ATP-binding</keyword>
<keyword evidence="11 12" id="KW-0472">Membrane</keyword>
<dbReference type="Pfam" id="PF00989">
    <property type="entry name" value="PAS"/>
    <property type="match status" value="1"/>
</dbReference>
<evidence type="ECO:0000256" key="4">
    <source>
        <dbReference type="ARBA" id="ARBA00022475"/>
    </source>
</evidence>
<dbReference type="SMART" id="SM00304">
    <property type="entry name" value="HAMP"/>
    <property type="match status" value="1"/>
</dbReference>
<feature type="transmembrane region" description="Helical" evidence="12">
    <location>
        <begin position="177"/>
        <end position="196"/>
    </location>
</feature>
<dbReference type="InterPro" id="IPR013767">
    <property type="entry name" value="PAS_fold"/>
</dbReference>
<dbReference type="SUPFAM" id="SSF158472">
    <property type="entry name" value="HAMP domain-like"/>
    <property type="match status" value="1"/>
</dbReference>
<evidence type="ECO:0000259" key="14">
    <source>
        <dbReference type="PROSITE" id="PS50885"/>
    </source>
</evidence>
<dbReference type="Gene3D" id="3.30.565.10">
    <property type="entry name" value="Histidine kinase-like ATPase, C-terminal domain"/>
    <property type="match status" value="1"/>
</dbReference>
<dbReference type="InterPro" id="IPR005467">
    <property type="entry name" value="His_kinase_dom"/>
</dbReference>
<proteinExistence type="predicted"/>
<dbReference type="SMART" id="SM00387">
    <property type="entry name" value="HATPase_c"/>
    <property type="match status" value="1"/>
</dbReference>
<dbReference type="AlphaFoldDB" id="A0A940WU03"/>
<dbReference type="PRINTS" id="PR00344">
    <property type="entry name" value="BCTRLSENSOR"/>
</dbReference>
<dbReference type="PROSITE" id="PS50885">
    <property type="entry name" value="HAMP"/>
    <property type="match status" value="1"/>
</dbReference>
<dbReference type="PANTHER" id="PTHR43065">
    <property type="entry name" value="SENSOR HISTIDINE KINASE"/>
    <property type="match status" value="1"/>
</dbReference>
<evidence type="ECO:0000256" key="11">
    <source>
        <dbReference type="ARBA" id="ARBA00023136"/>
    </source>
</evidence>
<evidence type="ECO:0000256" key="8">
    <source>
        <dbReference type="ARBA" id="ARBA00022777"/>
    </source>
</evidence>
<keyword evidence="12" id="KW-1133">Transmembrane helix</keyword>
<evidence type="ECO:0000256" key="3">
    <source>
        <dbReference type="ARBA" id="ARBA00012438"/>
    </source>
</evidence>
<evidence type="ECO:0000256" key="5">
    <source>
        <dbReference type="ARBA" id="ARBA00022553"/>
    </source>
</evidence>
<dbReference type="PROSITE" id="PS50109">
    <property type="entry name" value="HIS_KIN"/>
    <property type="match status" value="1"/>
</dbReference>
<dbReference type="PANTHER" id="PTHR43065:SF10">
    <property type="entry name" value="PEROXIDE STRESS-ACTIVATED HISTIDINE KINASE MAK3"/>
    <property type="match status" value="1"/>
</dbReference>
<evidence type="ECO:0000256" key="12">
    <source>
        <dbReference type="SAM" id="Phobius"/>
    </source>
</evidence>
<dbReference type="CDD" id="cd06225">
    <property type="entry name" value="HAMP"/>
    <property type="match status" value="1"/>
</dbReference>
<keyword evidence="10" id="KW-0902">Two-component regulatory system</keyword>
<dbReference type="EC" id="2.7.13.3" evidence="3"/>
<accession>A0A940WU03</accession>
<organism evidence="15 16">
    <name type="scientific">Halalkalibacter suaedae</name>
    <dbReference type="NCBI Taxonomy" id="2822140"/>
    <lineage>
        <taxon>Bacteria</taxon>
        <taxon>Bacillati</taxon>
        <taxon>Bacillota</taxon>
        <taxon>Bacilli</taxon>
        <taxon>Bacillales</taxon>
        <taxon>Bacillaceae</taxon>
        <taxon>Halalkalibacter</taxon>
    </lineage>
</organism>
<keyword evidence="5" id="KW-0597">Phosphoprotein</keyword>
<dbReference type="Gene3D" id="6.10.340.10">
    <property type="match status" value="1"/>
</dbReference>
<feature type="domain" description="HAMP" evidence="14">
    <location>
        <begin position="200"/>
        <end position="253"/>
    </location>
</feature>